<feature type="domain" description="DNA polymerase III delta subunit-like C-terminal" evidence="10">
    <location>
        <begin position="194"/>
        <end position="311"/>
    </location>
</feature>
<gene>
    <name evidence="11" type="ORF">HGG69_02170</name>
</gene>
<keyword evidence="4" id="KW-0548">Nucleotidyltransferase</keyword>
<evidence type="ECO:0000256" key="3">
    <source>
        <dbReference type="ARBA" id="ARBA00022679"/>
    </source>
</evidence>
<feature type="domain" description="DNA polymerase III delta N-terminal" evidence="9">
    <location>
        <begin position="2"/>
        <end position="120"/>
    </location>
</feature>
<dbReference type="SUPFAM" id="SSF48019">
    <property type="entry name" value="post-AAA+ oligomerization domain-like"/>
    <property type="match status" value="1"/>
</dbReference>
<dbReference type="GO" id="GO:0009360">
    <property type="term" value="C:DNA polymerase III complex"/>
    <property type="evidence" value="ECO:0007669"/>
    <property type="project" value="InterPro"/>
</dbReference>
<dbReference type="Proteomes" id="UP000501060">
    <property type="component" value="Chromosome"/>
</dbReference>
<reference evidence="11 12" key="1">
    <citation type="submission" date="2020-04" db="EMBL/GenBank/DDBJ databases">
        <title>Novel Mycoplasma species detected in Phocoena phocoena (harbor porpoise) from the USA.</title>
        <authorList>
            <person name="Volokhov D.V."/>
        </authorList>
    </citation>
    <scope>NUCLEOTIDE SEQUENCE [LARGE SCALE GENOMIC DNA]</scope>
    <source>
        <strain evidence="11 12">Phocoena C-264-GEN</strain>
    </source>
</reference>
<evidence type="ECO:0000256" key="7">
    <source>
        <dbReference type="ARBA" id="ARBA00034754"/>
    </source>
</evidence>
<sequence>MYLIYGNENFFIEENLSKITTENINILDRYTFDETEDYQTILTTLDSVNLFNNKKIVIIKNLPLLYNNKKDEQKCVEFIDVLKNNKEDIIIFSLYEPKIKTFKPSMLFQYISKQTKAIQCNSLKDWELEKFIISYVASKKAYIDKEAVRELISKFPNNLFILTNEIKKYLITTQHITIQHVKDDDISISDNVEFALSDALIKKQSNDSIMTKYNEQIMMGVPPALIIGQIANLFNSAQQIYILKQMNNNLKQIGLILNMHEYRVQLINNYLVQTGIESIKQYIEKLAQIDIDIKSGLLDEFNALNYFIMQIIK</sequence>
<dbReference type="Pfam" id="PF21694">
    <property type="entry name" value="DNA_pol3_delta_C"/>
    <property type="match status" value="1"/>
</dbReference>
<organism evidence="11 12">
    <name type="scientific">Mycoplasma phocoenae</name>
    <dbReference type="NCBI Taxonomy" id="754517"/>
    <lineage>
        <taxon>Bacteria</taxon>
        <taxon>Bacillati</taxon>
        <taxon>Mycoplasmatota</taxon>
        <taxon>Mollicutes</taxon>
        <taxon>Mycoplasmataceae</taxon>
        <taxon>Mycoplasma</taxon>
    </lineage>
</organism>
<evidence type="ECO:0000313" key="11">
    <source>
        <dbReference type="EMBL" id="QJG67108.1"/>
    </source>
</evidence>
<dbReference type="InterPro" id="IPR005790">
    <property type="entry name" value="DNA_polIII_delta"/>
</dbReference>
<dbReference type="PANTHER" id="PTHR34388:SF1">
    <property type="entry name" value="DNA POLYMERASE III SUBUNIT DELTA"/>
    <property type="match status" value="1"/>
</dbReference>
<dbReference type="AlphaFoldDB" id="A0A858U8P8"/>
<evidence type="ECO:0000259" key="10">
    <source>
        <dbReference type="Pfam" id="PF21694"/>
    </source>
</evidence>
<proteinExistence type="inferred from homology"/>
<evidence type="ECO:0000256" key="2">
    <source>
        <dbReference type="ARBA" id="ARBA00017703"/>
    </source>
</evidence>
<accession>A0A858U8P8</accession>
<dbReference type="NCBIfam" id="TIGR01128">
    <property type="entry name" value="holA"/>
    <property type="match status" value="1"/>
</dbReference>
<dbReference type="EC" id="2.7.7.7" evidence="1"/>
<evidence type="ECO:0000256" key="5">
    <source>
        <dbReference type="ARBA" id="ARBA00022705"/>
    </source>
</evidence>
<protein>
    <recommendedName>
        <fullName evidence="2">DNA polymerase III subunit delta</fullName>
        <ecNumber evidence="1">2.7.7.7</ecNumber>
    </recommendedName>
</protein>
<dbReference type="InterPro" id="IPR010372">
    <property type="entry name" value="DNA_pol3_delta_N"/>
</dbReference>
<dbReference type="GO" id="GO:0003677">
    <property type="term" value="F:DNA binding"/>
    <property type="evidence" value="ECO:0007669"/>
    <property type="project" value="InterPro"/>
</dbReference>
<dbReference type="InterPro" id="IPR008921">
    <property type="entry name" value="DNA_pol3_clamp-load_cplx_C"/>
</dbReference>
<dbReference type="RefSeq" id="WP_169605159.1">
    <property type="nucleotide sequence ID" value="NZ_CP051481.1"/>
</dbReference>
<evidence type="ECO:0000259" key="9">
    <source>
        <dbReference type="Pfam" id="PF06144"/>
    </source>
</evidence>
<keyword evidence="5" id="KW-0235">DNA replication</keyword>
<dbReference type="InterPro" id="IPR048466">
    <property type="entry name" value="DNA_pol3_delta-like_C"/>
</dbReference>
<keyword evidence="12" id="KW-1185">Reference proteome</keyword>
<evidence type="ECO:0000256" key="1">
    <source>
        <dbReference type="ARBA" id="ARBA00012417"/>
    </source>
</evidence>
<keyword evidence="6" id="KW-0239">DNA-directed DNA polymerase</keyword>
<keyword evidence="3" id="KW-0808">Transferase</keyword>
<dbReference type="Gene3D" id="3.40.50.300">
    <property type="entry name" value="P-loop containing nucleotide triphosphate hydrolases"/>
    <property type="match status" value="1"/>
</dbReference>
<comment type="similarity">
    <text evidence="7">Belongs to the DNA polymerase HolA subunit family.</text>
</comment>
<evidence type="ECO:0000256" key="6">
    <source>
        <dbReference type="ARBA" id="ARBA00022932"/>
    </source>
</evidence>
<dbReference type="Gene3D" id="1.10.8.60">
    <property type="match status" value="1"/>
</dbReference>
<dbReference type="PANTHER" id="PTHR34388">
    <property type="entry name" value="DNA POLYMERASE III SUBUNIT DELTA"/>
    <property type="match status" value="1"/>
</dbReference>
<comment type="catalytic activity">
    <reaction evidence="8">
        <text>DNA(n) + a 2'-deoxyribonucleoside 5'-triphosphate = DNA(n+1) + diphosphate</text>
        <dbReference type="Rhea" id="RHEA:22508"/>
        <dbReference type="Rhea" id="RHEA-COMP:17339"/>
        <dbReference type="Rhea" id="RHEA-COMP:17340"/>
        <dbReference type="ChEBI" id="CHEBI:33019"/>
        <dbReference type="ChEBI" id="CHEBI:61560"/>
        <dbReference type="ChEBI" id="CHEBI:173112"/>
        <dbReference type="EC" id="2.7.7.7"/>
    </reaction>
</comment>
<evidence type="ECO:0000256" key="4">
    <source>
        <dbReference type="ARBA" id="ARBA00022695"/>
    </source>
</evidence>
<evidence type="ECO:0000256" key="8">
    <source>
        <dbReference type="ARBA" id="ARBA00049244"/>
    </source>
</evidence>
<dbReference type="EMBL" id="CP051481">
    <property type="protein sequence ID" value="QJG67108.1"/>
    <property type="molecule type" value="Genomic_DNA"/>
</dbReference>
<dbReference type="Pfam" id="PF06144">
    <property type="entry name" value="DNA_pol3_delta"/>
    <property type="match status" value="1"/>
</dbReference>
<dbReference type="SUPFAM" id="SSF52540">
    <property type="entry name" value="P-loop containing nucleoside triphosphate hydrolases"/>
    <property type="match status" value="1"/>
</dbReference>
<dbReference type="KEGG" id="mphe:HGG69_02170"/>
<dbReference type="GO" id="GO:0003887">
    <property type="term" value="F:DNA-directed DNA polymerase activity"/>
    <property type="evidence" value="ECO:0007669"/>
    <property type="project" value="UniProtKB-KW"/>
</dbReference>
<dbReference type="GO" id="GO:0006261">
    <property type="term" value="P:DNA-templated DNA replication"/>
    <property type="evidence" value="ECO:0007669"/>
    <property type="project" value="TreeGrafter"/>
</dbReference>
<evidence type="ECO:0000313" key="12">
    <source>
        <dbReference type="Proteomes" id="UP000501060"/>
    </source>
</evidence>
<dbReference type="InterPro" id="IPR027417">
    <property type="entry name" value="P-loop_NTPase"/>
</dbReference>
<dbReference type="Gene3D" id="1.20.272.10">
    <property type="match status" value="1"/>
</dbReference>
<name>A0A858U8P8_9MOLU</name>